<dbReference type="InterPro" id="IPR000878">
    <property type="entry name" value="4pyrrol_Mease"/>
</dbReference>
<sequence>MLRPLAGPTMQTFVESDASIRIFLPIGAARRGAMPRANLPRPSRERNCSPLRALTGGPYNDDVGAGDVAGSAPDVDGMLRLVADRAARRGGTGVGRVYLVGTGPGDPGLLTMRAVQLMRSADVVLYDRLVSSDILQLVHPGARMVYVGKQRGFHTRTQDQIQELLEHFADAGALVLRLKGGDPYVFGRGGEEMGFLRERGIAVHCVPGITAASGISAELGIPLTHRGVATSVRFLTGHSQEGGREELDKTIAMSVDPMATLVVYMGLQTLPNLTTMLVEGGQDPRTPSVAVERGTTSDQRVVFSHLEELPAATTDASLKSPTLIIIGQVVALAPGWKSWIDTGVALQTGGNGSSNVLPTDYQDLLAPLDDVETETPADWEAH</sequence>
<dbReference type="CDD" id="cd11642">
    <property type="entry name" value="SUMT"/>
    <property type="match status" value="1"/>
</dbReference>
<dbReference type="FunFam" id="3.40.1010.10:FF:000001">
    <property type="entry name" value="Siroheme synthase"/>
    <property type="match status" value="1"/>
</dbReference>
<keyword evidence="5" id="KW-0627">Porphyrin biosynthesis</keyword>
<evidence type="ECO:0000313" key="9">
    <source>
        <dbReference type="Proteomes" id="UP000708148"/>
    </source>
</evidence>
<proteinExistence type="predicted"/>
<keyword evidence="9" id="KW-1185">Reference proteome</keyword>
<evidence type="ECO:0000313" key="8">
    <source>
        <dbReference type="EMBL" id="CAD7702107.1"/>
    </source>
</evidence>
<feature type="region of interest" description="Disordered" evidence="6">
    <location>
        <begin position="34"/>
        <end position="55"/>
    </location>
</feature>
<keyword evidence="2" id="KW-0489">Methyltransferase</keyword>
<evidence type="ECO:0000256" key="4">
    <source>
        <dbReference type="ARBA" id="ARBA00022691"/>
    </source>
</evidence>
<evidence type="ECO:0000256" key="1">
    <source>
        <dbReference type="ARBA" id="ARBA00012162"/>
    </source>
</evidence>
<dbReference type="NCBIfam" id="TIGR01469">
    <property type="entry name" value="cobA_cysG_Cterm"/>
    <property type="match status" value="1"/>
</dbReference>
<dbReference type="Gene3D" id="3.40.1010.10">
    <property type="entry name" value="Cobalt-precorrin-4 Transmethylase, Domain 1"/>
    <property type="match status" value="1"/>
</dbReference>
<dbReference type="InterPro" id="IPR050161">
    <property type="entry name" value="Siro_Cobalamin_biosynth"/>
</dbReference>
<dbReference type="InterPro" id="IPR006366">
    <property type="entry name" value="CobA/CysG_C"/>
</dbReference>
<reference evidence="8" key="1">
    <citation type="submission" date="2020-12" db="EMBL/GenBank/DDBJ databases">
        <authorList>
            <person name="Iha C."/>
        </authorList>
    </citation>
    <scope>NUCLEOTIDE SEQUENCE</scope>
</reference>
<dbReference type="Proteomes" id="UP000708148">
    <property type="component" value="Unassembled WGS sequence"/>
</dbReference>
<dbReference type="InterPro" id="IPR035996">
    <property type="entry name" value="4pyrrol_Methylase_sf"/>
</dbReference>
<gene>
    <name evidence="8" type="ORF">OSTQU699_LOCUS7464</name>
</gene>
<keyword evidence="4" id="KW-0949">S-adenosyl-L-methionine</keyword>
<dbReference type="GO" id="GO:0019354">
    <property type="term" value="P:siroheme biosynthetic process"/>
    <property type="evidence" value="ECO:0007669"/>
    <property type="project" value="InterPro"/>
</dbReference>
<dbReference type="EC" id="2.1.1.107" evidence="1"/>
<dbReference type="PANTHER" id="PTHR45790:SF3">
    <property type="entry name" value="S-ADENOSYL-L-METHIONINE-DEPENDENT UROPORPHYRINOGEN III METHYLTRANSFERASE, CHLOROPLASTIC"/>
    <property type="match status" value="1"/>
</dbReference>
<evidence type="ECO:0000256" key="6">
    <source>
        <dbReference type="SAM" id="MobiDB-lite"/>
    </source>
</evidence>
<evidence type="ECO:0000256" key="5">
    <source>
        <dbReference type="ARBA" id="ARBA00023244"/>
    </source>
</evidence>
<dbReference type="OrthoDB" id="508204at2759"/>
<accession>A0A8S1J8X1</accession>
<comment type="caution">
    <text evidence="8">The sequence shown here is derived from an EMBL/GenBank/DDBJ whole genome shotgun (WGS) entry which is preliminary data.</text>
</comment>
<keyword evidence="3" id="KW-0808">Transferase</keyword>
<protein>
    <recommendedName>
        <fullName evidence="1">uroporphyrinogen-III C-methyltransferase</fullName>
        <ecNumber evidence="1">2.1.1.107</ecNumber>
    </recommendedName>
</protein>
<dbReference type="PANTHER" id="PTHR45790">
    <property type="entry name" value="SIROHEME SYNTHASE-RELATED"/>
    <property type="match status" value="1"/>
</dbReference>
<dbReference type="Gene3D" id="3.30.950.10">
    <property type="entry name" value="Methyltransferase, Cobalt-precorrin-4 Transmethylase, Domain 2"/>
    <property type="match status" value="1"/>
</dbReference>
<dbReference type="AlphaFoldDB" id="A0A8S1J8X1"/>
<dbReference type="Pfam" id="PF00590">
    <property type="entry name" value="TP_methylase"/>
    <property type="match status" value="1"/>
</dbReference>
<dbReference type="FunFam" id="3.30.950.10:FF:000001">
    <property type="entry name" value="Siroheme synthase"/>
    <property type="match status" value="1"/>
</dbReference>
<dbReference type="PROSITE" id="PS00839">
    <property type="entry name" value="SUMT_1"/>
    <property type="match status" value="1"/>
</dbReference>
<evidence type="ECO:0000256" key="2">
    <source>
        <dbReference type="ARBA" id="ARBA00022603"/>
    </source>
</evidence>
<name>A0A8S1J8X1_9CHLO</name>
<evidence type="ECO:0000259" key="7">
    <source>
        <dbReference type="Pfam" id="PF00590"/>
    </source>
</evidence>
<feature type="domain" description="Tetrapyrrole methylase" evidence="7">
    <location>
        <begin position="96"/>
        <end position="309"/>
    </location>
</feature>
<evidence type="ECO:0000256" key="3">
    <source>
        <dbReference type="ARBA" id="ARBA00022679"/>
    </source>
</evidence>
<dbReference type="NCBIfam" id="NF004790">
    <property type="entry name" value="PRK06136.1"/>
    <property type="match status" value="1"/>
</dbReference>
<dbReference type="InterPro" id="IPR014777">
    <property type="entry name" value="4pyrrole_Mease_sub1"/>
</dbReference>
<dbReference type="SUPFAM" id="SSF53790">
    <property type="entry name" value="Tetrapyrrole methylase"/>
    <property type="match status" value="1"/>
</dbReference>
<dbReference type="InterPro" id="IPR003043">
    <property type="entry name" value="Uropor_MeTrfase_CS"/>
</dbReference>
<dbReference type="InterPro" id="IPR014776">
    <property type="entry name" value="4pyrrole_Mease_sub2"/>
</dbReference>
<dbReference type="GO" id="GO:0032259">
    <property type="term" value="P:methylation"/>
    <property type="evidence" value="ECO:0007669"/>
    <property type="project" value="UniProtKB-KW"/>
</dbReference>
<dbReference type="EMBL" id="CAJHUC010001711">
    <property type="protein sequence ID" value="CAD7702107.1"/>
    <property type="molecule type" value="Genomic_DNA"/>
</dbReference>
<organism evidence="8 9">
    <name type="scientific">Ostreobium quekettii</name>
    <dbReference type="NCBI Taxonomy" id="121088"/>
    <lineage>
        <taxon>Eukaryota</taxon>
        <taxon>Viridiplantae</taxon>
        <taxon>Chlorophyta</taxon>
        <taxon>core chlorophytes</taxon>
        <taxon>Ulvophyceae</taxon>
        <taxon>TCBD clade</taxon>
        <taxon>Bryopsidales</taxon>
        <taxon>Ostreobineae</taxon>
        <taxon>Ostreobiaceae</taxon>
        <taxon>Ostreobium</taxon>
    </lineage>
</organism>
<dbReference type="GO" id="GO:0004851">
    <property type="term" value="F:uroporphyrin-III C-methyltransferase activity"/>
    <property type="evidence" value="ECO:0007669"/>
    <property type="project" value="UniProtKB-EC"/>
</dbReference>